<evidence type="ECO:0000313" key="5">
    <source>
        <dbReference type="Proteomes" id="UP000679691"/>
    </source>
</evidence>
<proteinExistence type="predicted"/>
<comment type="caution">
    <text evidence="4">The sequence shown here is derived from an EMBL/GenBank/DDBJ whole genome shotgun (WGS) entry which is preliminary data.</text>
</comment>
<dbReference type="RefSeq" id="WP_353546410.1">
    <property type="nucleotide sequence ID" value="NZ_JAGKSB010000004.1"/>
</dbReference>
<evidence type="ECO:0000259" key="2">
    <source>
        <dbReference type="Pfam" id="PF11738"/>
    </source>
</evidence>
<dbReference type="InterPro" id="IPR021729">
    <property type="entry name" value="DUF3298"/>
</dbReference>
<reference evidence="4" key="1">
    <citation type="submission" date="2021-03" db="EMBL/GenBank/DDBJ databases">
        <authorList>
            <person name="Lu T."/>
            <person name="Wang Q."/>
            <person name="Han X."/>
        </authorList>
    </citation>
    <scope>NUCLEOTIDE SEQUENCE</scope>
    <source>
        <strain evidence="4">WQ 2009</strain>
    </source>
</reference>
<dbReference type="Proteomes" id="UP000679691">
    <property type="component" value="Unassembled WGS sequence"/>
</dbReference>
<dbReference type="Gene3D" id="3.30.565.40">
    <property type="entry name" value="Fervidobacterium nodosum Rt17-B1 like"/>
    <property type="match status" value="1"/>
</dbReference>
<gene>
    <name evidence="4" type="ORF">J5U18_04985</name>
</gene>
<evidence type="ECO:0000313" key="4">
    <source>
        <dbReference type="EMBL" id="MBP3942924.1"/>
    </source>
</evidence>
<sequence>MKRFFLPILFFSACTFITCQSTANSAHGGVSSADTAHYEMHSFHAKSKFLANAESGQDTTFISVNYPIFKDSITNKLVKSAIFTDGEQTMDQLATSFIEAYDEYAKEATVTTFAAWYHQRYIKVHSNTPLFISLINSVEEYTGGAHGNHYNLFKSFDLSSKKEIMLEDLIIKNNLPQLVNIAEARFREHENIAKDSSLSDSYFFDDGIFTLADNFALERDHLLFYYNPYEIKSYAEGDTELRIPLKDIKDLLSPKGIQYINSFN</sequence>
<evidence type="ECO:0000256" key="1">
    <source>
        <dbReference type="SAM" id="SignalP"/>
    </source>
</evidence>
<dbReference type="InterPro" id="IPR037126">
    <property type="entry name" value="PdaC/RsiV-like_sf"/>
</dbReference>
<dbReference type="Gene3D" id="3.90.640.20">
    <property type="entry name" value="Heat-shock cognate protein, ATPase"/>
    <property type="match status" value="1"/>
</dbReference>
<feature type="chain" id="PRO_5035723064" evidence="1">
    <location>
        <begin position="24"/>
        <end position="264"/>
    </location>
</feature>
<feature type="domain" description="DUF3298" evidence="2">
    <location>
        <begin position="167"/>
        <end position="245"/>
    </location>
</feature>
<organism evidence="4 5">
    <name type="scientific">Rhinopithecimicrobium faecis</name>
    <dbReference type="NCBI Taxonomy" id="2820698"/>
    <lineage>
        <taxon>Bacteria</taxon>
        <taxon>Pseudomonadati</taxon>
        <taxon>Bacteroidota</taxon>
        <taxon>Sphingobacteriia</taxon>
        <taxon>Sphingobacteriales</taxon>
        <taxon>Sphingobacteriaceae</taxon>
        <taxon>Rhinopithecimicrobium</taxon>
    </lineage>
</organism>
<feature type="domain" description="Deacetylase PdaC" evidence="3">
    <location>
        <begin position="57"/>
        <end position="148"/>
    </location>
</feature>
<feature type="signal peptide" evidence="1">
    <location>
        <begin position="1"/>
        <end position="23"/>
    </location>
</feature>
<dbReference type="InterPro" id="IPR025303">
    <property type="entry name" value="PdaC"/>
</dbReference>
<accession>A0A8T4H825</accession>
<keyword evidence="5" id="KW-1185">Reference proteome</keyword>
<evidence type="ECO:0000259" key="3">
    <source>
        <dbReference type="Pfam" id="PF13739"/>
    </source>
</evidence>
<dbReference type="Pfam" id="PF13739">
    <property type="entry name" value="PdaC"/>
    <property type="match status" value="1"/>
</dbReference>
<protein>
    <submittedName>
        <fullName evidence="4">DUF3298 and DUF4163 domain-containing protein</fullName>
    </submittedName>
</protein>
<keyword evidence="1" id="KW-0732">Signal</keyword>
<dbReference type="Pfam" id="PF11738">
    <property type="entry name" value="DUF3298"/>
    <property type="match status" value="1"/>
</dbReference>
<dbReference type="AlphaFoldDB" id="A0A8T4H825"/>
<dbReference type="EMBL" id="JAGKSB010000004">
    <property type="protein sequence ID" value="MBP3942924.1"/>
    <property type="molecule type" value="Genomic_DNA"/>
</dbReference>
<name>A0A8T4H825_9SPHI</name>